<dbReference type="PANTHER" id="PTHR11693:SF22">
    <property type="entry name" value="ATP SYNTHASE SUBUNIT GAMMA, MITOCHONDRIAL"/>
    <property type="match status" value="1"/>
</dbReference>
<evidence type="ECO:0000256" key="9">
    <source>
        <dbReference type="ARBA" id="ARBA00023310"/>
    </source>
</evidence>
<comment type="subunit">
    <text evidence="10">F-type ATPases have 2 components, CF(1) - the catalytic core - and CF(0) - the membrane proton channel. CF(1) has five subunits: alpha(3), beta(3), gamma(1), delta(1), epsilon(1). CF(0) has three main subunits: a, b and c.</text>
</comment>
<dbReference type="Gene3D" id="1.10.287.80">
    <property type="entry name" value="ATP synthase, gamma subunit, helix hairpin domain"/>
    <property type="match status" value="1"/>
</dbReference>
<reference evidence="11 12" key="1">
    <citation type="journal article" date="2015" name="Microbes Environ.">
        <title>An Efficient Strategy Developed for Next-Generation Sequencing of Endosymbiont Genomes Performed Using Crude DNA Isolated from Host Tissues: A Case Study of Blattabacterium cuenoti Inhabiting the Fat Bodies of Cockroaches.</title>
        <authorList>
            <person name="Kinjo Y."/>
            <person name="Saitoh S."/>
            <person name="Tokuda G."/>
        </authorList>
    </citation>
    <scope>NUCLEOTIDE SEQUENCE [LARGE SCALE GENOMIC DNA]</scope>
    <source>
        <strain evidence="11 12">BPAY</strain>
    </source>
</reference>
<gene>
    <name evidence="10 11" type="primary">atpG</name>
    <name evidence="11" type="ORF">BPAY_076</name>
</gene>
<dbReference type="CDD" id="cd12151">
    <property type="entry name" value="F1-ATPase_gamma"/>
    <property type="match status" value="1"/>
</dbReference>
<evidence type="ECO:0000256" key="8">
    <source>
        <dbReference type="ARBA" id="ARBA00023196"/>
    </source>
</evidence>
<evidence type="ECO:0000313" key="12">
    <source>
        <dbReference type="Proteomes" id="UP000217805"/>
    </source>
</evidence>
<sequence length="291" mass="34105">MSNPKEIKRRILSIESVIKTTEAMKMISIVKLRKAKNLLMKVRIYLDSIETILFDLLFTGNKEKFEKNPYFSKKGRIKLFIVFTSDRGLCGSFNSLIFSKINHIFQKKGYLHDECLFFSIGKKGFDFLCKKKYNISNQNWIGNNLSHQKIQFLVSEFILGFLKKKFSSIYLIYNHLKKSYFQEVVLEKFLPITIKDFRKKTLGSSYILEPSQKEILNFIIPKFLNAKLLKIFWKSTTAEHTSRMISMHKATENASDIKHDLILNYNKERQTAITKEILEIISGLESLNKNK</sequence>
<dbReference type="PANTHER" id="PTHR11693">
    <property type="entry name" value="ATP SYNTHASE GAMMA CHAIN"/>
    <property type="match status" value="1"/>
</dbReference>
<dbReference type="InterPro" id="IPR000131">
    <property type="entry name" value="ATP_synth_F1_gsu"/>
</dbReference>
<comment type="similarity">
    <text evidence="3 10">Belongs to the ATPase gamma chain family.</text>
</comment>
<keyword evidence="10" id="KW-1003">Cell membrane</keyword>
<dbReference type="PRINTS" id="PR00126">
    <property type="entry name" value="ATPASEGAMMA"/>
</dbReference>
<evidence type="ECO:0000256" key="5">
    <source>
        <dbReference type="ARBA" id="ARBA00022781"/>
    </source>
</evidence>
<evidence type="ECO:0000256" key="10">
    <source>
        <dbReference type="HAMAP-Rule" id="MF_00815"/>
    </source>
</evidence>
<keyword evidence="7 10" id="KW-0472">Membrane</keyword>
<evidence type="ECO:0000313" key="11">
    <source>
        <dbReference type="EMBL" id="BAR91836.1"/>
    </source>
</evidence>
<evidence type="ECO:0000256" key="4">
    <source>
        <dbReference type="ARBA" id="ARBA00022448"/>
    </source>
</evidence>
<keyword evidence="6 10" id="KW-0406">Ion transport</keyword>
<accession>A0ABM7EXY0</accession>
<dbReference type="NCBIfam" id="TIGR01146">
    <property type="entry name" value="ATPsyn_F1gamma"/>
    <property type="match status" value="1"/>
</dbReference>
<proteinExistence type="inferred from homology"/>
<evidence type="ECO:0000256" key="3">
    <source>
        <dbReference type="ARBA" id="ARBA00007681"/>
    </source>
</evidence>
<keyword evidence="12" id="KW-1185">Reference proteome</keyword>
<comment type="function">
    <text evidence="1 10">Produces ATP from ADP in the presence of a proton gradient across the membrane. The gamma chain is believed to be important in regulating ATPase activity and the flow of protons through the CF(0) complex.</text>
</comment>
<evidence type="ECO:0000256" key="1">
    <source>
        <dbReference type="ARBA" id="ARBA00003456"/>
    </source>
</evidence>
<keyword evidence="5 10" id="KW-0375">Hydrogen ion transport</keyword>
<dbReference type="HAMAP" id="MF_00815">
    <property type="entry name" value="ATP_synth_gamma_bact"/>
    <property type="match status" value="1"/>
</dbReference>
<keyword evidence="9 10" id="KW-0066">ATP synthesis</keyword>
<name>A0ABM7EXY0_9FLAO</name>
<evidence type="ECO:0000256" key="6">
    <source>
        <dbReference type="ARBA" id="ARBA00023065"/>
    </source>
</evidence>
<dbReference type="InterPro" id="IPR035968">
    <property type="entry name" value="ATP_synth_F1_ATPase_gsu"/>
</dbReference>
<dbReference type="RefSeq" id="WP_096377919.1">
    <property type="nucleotide sequence ID" value="NZ_AP014609.1"/>
</dbReference>
<protein>
    <recommendedName>
        <fullName evidence="10">ATP synthase gamma chain</fullName>
    </recommendedName>
    <alternativeName>
        <fullName evidence="10">ATP synthase F1 sector gamma subunit</fullName>
    </alternativeName>
    <alternativeName>
        <fullName evidence="10">F-ATPase gamma subunit</fullName>
    </alternativeName>
</protein>
<dbReference type="EMBL" id="AP014609">
    <property type="protein sequence ID" value="BAR91836.1"/>
    <property type="molecule type" value="Genomic_DNA"/>
</dbReference>
<keyword evidence="4 10" id="KW-0813">Transport</keyword>
<keyword evidence="8 10" id="KW-0139">CF(1)</keyword>
<evidence type="ECO:0000256" key="7">
    <source>
        <dbReference type="ARBA" id="ARBA00023136"/>
    </source>
</evidence>
<comment type="subcellular location">
    <subcellularLocation>
        <location evidence="10">Cell membrane</location>
        <topology evidence="10">Peripheral membrane protein</topology>
    </subcellularLocation>
    <subcellularLocation>
        <location evidence="2">Membrane</location>
        <topology evidence="2">Peripheral membrane protein</topology>
    </subcellularLocation>
</comment>
<organism evidence="11 12">
    <name type="scientific">Blattabacterium cuenoti BPAY</name>
    <dbReference type="NCBI Taxonomy" id="1457031"/>
    <lineage>
        <taxon>Bacteria</taxon>
        <taxon>Pseudomonadati</taxon>
        <taxon>Bacteroidota</taxon>
        <taxon>Flavobacteriia</taxon>
        <taxon>Flavobacteriales</taxon>
        <taxon>Blattabacteriaceae</taxon>
        <taxon>Blattabacterium</taxon>
    </lineage>
</organism>
<dbReference type="Proteomes" id="UP000217805">
    <property type="component" value="Chromosome"/>
</dbReference>
<dbReference type="Pfam" id="PF00231">
    <property type="entry name" value="ATP-synt"/>
    <property type="match status" value="1"/>
</dbReference>
<evidence type="ECO:0000256" key="2">
    <source>
        <dbReference type="ARBA" id="ARBA00004170"/>
    </source>
</evidence>
<dbReference type="Gene3D" id="3.40.1380.10">
    <property type="match status" value="1"/>
</dbReference>
<dbReference type="SUPFAM" id="SSF52943">
    <property type="entry name" value="ATP synthase (F1-ATPase), gamma subunit"/>
    <property type="match status" value="1"/>
</dbReference>